<evidence type="ECO:0000313" key="7">
    <source>
        <dbReference type="EMBL" id="GBL44385.1"/>
    </source>
</evidence>
<dbReference type="InterPro" id="IPR027417">
    <property type="entry name" value="P-loop_NTPase"/>
</dbReference>
<proteinExistence type="predicted"/>
<dbReference type="SUPFAM" id="SSF52540">
    <property type="entry name" value="P-loop containing nucleoside triphosphate hydrolases"/>
    <property type="match status" value="1"/>
</dbReference>
<keyword evidence="2" id="KW-0378">Hydrolase</keyword>
<evidence type="ECO:0000256" key="1">
    <source>
        <dbReference type="ARBA" id="ARBA00022741"/>
    </source>
</evidence>
<organism evidence="7 8">
    <name type="scientific">Sulfuriferula multivorans</name>
    <dbReference type="NCBI Taxonomy" id="1559896"/>
    <lineage>
        <taxon>Bacteria</taxon>
        <taxon>Pseudomonadati</taxon>
        <taxon>Pseudomonadota</taxon>
        <taxon>Betaproteobacteria</taxon>
        <taxon>Nitrosomonadales</taxon>
        <taxon>Sulfuricellaceae</taxon>
        <taxon>Sulfuriferula</taxon>
    </lineage>
</organism>
<dbReference type="InterPro" id="IPR000212">
    <property type="entry name" value="DNA_helicase_UvrD/REP"/>
</dbReference>
<dbReference type="GO" id="GO:0005829">
    <property type="term" value="C:cytosol"/>
    <property type="evidence" value="ECO:0007669"/>
    <property type="project" value="TreeGrafter"/>
</dbReference>
<keyword evidence="4" id="KW-0067">ATP-binding</keyword>
<sequence length="611" mass="68599">MATLIPTLSTCLRRITGGEKRVTNRLEQKLEDDYLLWYDVAVGPKQLHPDFIILHPLRGLLILEVKDWTLDTLHDIDRLQASLITPNGIKRVSNPLEQARQYLHSVTAQLERDPLLVAPPGSAQHGRLLIPHSYGVVLTRITRKGFDDTDLGEVIDPQRVICMDEMTEAVDAEAFQQRLWAMLPYRFGKPLSLPQLDRVRWHPFPEIRIGTQLDLATSDTADFTLPDLLRVMDLQQEQLARSLGEGHRIIHGVAGSGKTLILGYRCLHLAKQLSQPILVLCYNVTLATRLAHLLHEQGLGEQVKVYNFHAWCSEQLRTYQVACPPVDGVAHHETQVQRVIDGVQSGQIPAGQYGAVMIDEGHDFQPAWLKLVSQMVNPETNALLVLYDDAQSIYERSHSRRFSFSSVGIKAQGRTTILRINYRNTDEILQLASRFAHELLRAEDAEEDGIPLVQPTGAGRHGKLPEVIRLPSLQHELDVIVCRLQQAHDNGLAWGDMAVLYPSHFVGEKTQAALTRAQIPVDWLTQNRTSRQFKNMHDSVKVITLHSSKGLEFPLVAIPSAGYPLKDLVARDQARLLYVGMTRATDALLLTYSHVSPLTEQLETACQQLAA</sequence>
<protein>
    <submittedName>
        <fullName evidence="7">DNA helicase II related protein</fullName>
    </submittedName>
</protein>
<evidence type="ECO:0000259" key="6">
    <source>
        <dbReference type="Pfam" id="PF13361"/>
    </source>
</evidence>
<dbReference type="Gene3D" id="3.40.50.300">
    <property type="entry name" value="P-loop containing nucleotide triphosphate hydrolases"/>
    <property type="match status" value="2"/>
</dbReference>
<evidence type="ECO:0000256" key="2">
    <source>
        <dbReference type="ARBA" id="ARBA00022801"/>
    </source>
</evidence>
<reference evidence="7 8" key="1">
    <citation type="journal article" date="2019" name="Front. Microbiol.">
        <title>Genomes of Neutrophilic Sulfur-Oxidizing Chemolithoautotrophs Representing 9 Proteobacterial Species From 8 Genera.</title>
        <authorList>
            <person name="Watanabe T."/>
            <person name="Kojima H."/>
            <person name="Umezawa K."/>
            <person name="Hori C."/>
            <person name="Takasuka T.E."/>
            <person name="Kato Y."/>
            <person name="Fukui M."/>
        </authorList>
    </citation>
    <scope>NUCLEOTIDE SEQUENCE [LARGE SCALE GENOMIC DNA]</scope>
    <source>
        <strain evidence="7 8">TTN</strain>
    </source>
</reference>
<evidence type="ECO:0000256" key="4">
    <source>
        <dbReference type="ARBA" id="ARBA00022840"/>
    </source>
</evidence>
<dbReference type="Pfam" id="PF13245">
    <property type="entry name" value="AAA_19"/>
    <property type="match status" value="1"/>
</dbReference>
<dbReference type="GO" id="GO:0005524">
    <property type="term" value="F:ATP binding"/>
    <property type="evidence" value="ECO:0007669"/>
    <property type="project" value="UniProtKB-KW"/>
</dbReference>
<dbReference type="PANTHER" id="PTHR11070:SF45">
    <property type="entry name" value="DNA 3'-5' HELICASE"/>
    <property type="match status" value="1"/>
</dbReference>
<evidence type="ECO:0000259" key="5">
    <source>
        <dbReference type="Pfam" id="PF08378"/>
    </source>
</evidence>
<gene>
    <name evidence="7" type="ORF">SFMTTN_0180</name>
</gene>
<dbReference type="Pfam" id="PF13361">
    <property type="entry name" value="UvrD_C"/>
    <property type="match status" value="1"/>
</dbReference>
<dbReference type="GO" id="GO:0016787">
    <property type="term" value="F:hydrolase activity"/>
    <property type="evidence" value="ECO:0007669"/>
    <property type="project" value="UniProtKB-KW"/>
</dbReference>
<dbReference type="GO" id="GO:0043138">
    <property type="term" value="F:3'-5' DNA helicase activity"/>
    <property type="evidence" value="ECO:0007669"/>
    <property type="project" value="TreeGrafter"/>
</dbReference>
<comment type="caution">
    <text evidence="7">The sequence shown here is derived from an EMBL/GenBank/DDBJ whole genome shotgun (WGS) entry which is preliminary data.</text>
</comment>
<dbReference type="InterPro" id="IPR011528">
    <property type="entry name" value="NERD"/>
</dbReference>
<evidence type="ECO:0000313" key="8">
    <source>
        <dbReference type="Proteomes" id="UP000286806"/>
    </source>
</evidence>
<dbReference type="Proteomes" id="UP000286806">
    <property type="component" value="Unassembled WGS sequence"/>
</dbReference>
<keyword evidence="1" id="KW-0547">Nucleotide-binding</keyword>
<dbReference type="AlphaFoldDB" id="A0A401J9N2"/>
<accession>A0A401J9N2</accession>
<keyword evidence="3 7" id="KW-0347">Helicase</keyword>
<dbReference type="RefSeq" id="WP_223247591.1">
    <property type="nucleotide sequence ID" value="NZ_BGOW01000001.1"/>
</dbReference>
<name>A0A401J9N2_9PROT</name>
<dbReference type="InterPro" id="IPR014017">
    <property type="entry name" value="DNA_helicase_UvrD-like_C"/>
</dbReference>
<dbReference type="EMBL" id="BGOW01000001">
    <property type="protein sequence ID" value="GBL44385.1"/>
    <property type="molecule type" value="Genomic_DNA"/>
</dbReference>
<evidence type="ECO:0000256" key="3">
    <source>
        <dbReference type="ARBA" id="ARBA00022806"/>
    </source>
</evidence>
<keyword evidence="8" id="KW-1185">Reference proteome</keyword>
<dbReference type="Pfam" id="PF08378">
    <property type="entry name" value="NERD"/>
    <property type="match status" value="1"/>
</dbReference>
<feature type="domain" description="NERD" evidence="5">
    <location>
        <begin position="18"/>
        <end position="110"/>
    </location>
</feature>
<dbReference type="PANTHER" id="PTHR11070">
    <property type="entry name" value="UVRD / RECB / PCRA DNA HELICASE FAMILY MEMBER"/>
    <property type="match status" value="1"/>
</dbReference>
<dbReference type="GO" id="GO:0003677">
    <property type="term" value="F:DNA binding"/>
    <property type="evidence" value="ECO:0007669"/>
    <property type="project" value="InterPro"/>
</dbReference>
<feature type="domain" description="UvrD-like helicase C-terminal" evidence="6">
    <location>
        <begin position="528"/>
        <end position="593"/>
    </location>
</feature>
<dbReference type="GO" id="GO:0000725">
    <property type="term" value="P:recombinational repair"/>
    <property type="evidence" value="ECO:0007669"/>
    <property type="project" value="TreeGrafter"/>
</dbReference>